<dbReference type="AlphaFoldDB" id="A0A1Y1QD79"/>
<evidence type="ECO:0000313" key="2">
    <source>
        <dbReference type="EMBL" id="OQX02720.1"/>
    </source>
</evidence>
<feature type="region of interest" description="Disordered" evidence="1">
    <location>
        <begin position="231"/>
        <end position="254"/>
    </location>
</feature>
<evidence type="ECO:0000313" key="3">
    <source>
        <dbReference type="Proteomes" id="UP000192491"/>
    </source>
</evidence>
<organism evidence="2 3">
    <name type="scientific">Thiothrix lacustris</name>
    <dbReference type="NCBI Taxonomy" id="525917"/>
    <lineage>
        <taxon>Bacteria</taxon>
        <taxon>Pseudomonadati</taxon>
        <taxon>Pseudomonadota</taxon>
        <taxon>Gammaproteobacteria</taxon>
        <taxon>Thiotrichales</taxon>
        <taxon>Thiotrichaceae</taxon>
        <taxon>Thiothrix</taxon>
    </lineage>
</organism>
<dbReference type="Pfam" id="PF05929">
    <property type="entry name" value="Phage_GPO"/>
    <property type="match status" value="1"/>
</dbReference>
<name>A0A1Y1QD79_9GAMM</name>
<gene>
    <name evidence="2" type="ORF">BWK73_41755</name>
</gene>
<feature type="compositionally biased region" description="Basic and acidic residues" evidence="1">
    <location>
        <begin position="237"/>
        <end position="254"/>
    </location>
</feature>
<dbReference type="EMBL" id="MTEJ01000461">
    <property type="protein sequence ID" value="OQX02720.1"/>
    <property type="molecule type" value="Genomic_DNA"/>
</dbReference>
<evidence type="ECO:0008006" key="4">
    <source>
        <dbReference type="Google" id="ProtNLM"/>
    </source>
</evidence>
<sequence length="254" mass="28104">MIPTSEQDEQKEQNIMLITDYIRACVAGATVDGREIPDQAIEDMATTYHPDTYSAKIWPEHIRGIAPDGMFKALGDVVQAKAERIKGGALAGKLALYVKIAPHQDLIAMVRNGQKVHLSIEAQPNFANTGKTYLVGVGVTDSPASLGTGIMKFSTAARSENIFSTPQETPINLPSDSDMTREDFQQLLKPLYTRLGDIEDKLEQQYKAIKKDTDEIISLSMPLPSVETRMRINGYSGHREPHNGGDSDRKRNIY</sequence>
<reference evidence="2 3" key="1">
    <citation type="submission" date="2017-01" db="EMBL/GenBank/DDBJ databases">
        <title>Novel large sulfur bacteria in the metagenomes of groundwater-fed chemosynthetic microbial mats in the Lake Huron basin.</title>
        <authorList>
            <person name="Sharrar A.M."/>
            <person name="Flood B.E."/>
            <person name="Bailey J.V."/>
            <person name="Jones D.S."/>
            <person name="Biddanda B."/>
            <person name="Ruberg S.A."/>
            <person name="Marcus D.N."/>
            <person name="Dick G.J."/>
        </authorList>
    </citation>
    <scope>NUCLEOTIDE SEQUENCE [LARGE SCALE GENOMIC DNA]</scope>
    <source>
        <strain evidence="2">A8</strain>
    </source>
</reference>
<dbReference type="InterPro" id="IPR009228">
    <property type="entry name" value="Capsid_scaffold_GpO"/>
</dbReference>
<evidence type="ECO:0000256" key="1">
    <source>
        <dbReference type="SAM" id="MobiDB-lite"/>
    </source>
</evidence>
<proteinExistence type="predicted"/>
<protein>
    <recommendedName>
        <fullName evidence="4">Phage capsid protein</fullName>
    </recommendedName>
</protein>
<dbReference type="Proteomes" id="UP000192491">
    <property type="component" value="Unassembled WGS sequence"/>
</dbReference>
<comment type="caution">
    <text evidence="2">The sequence shown here is derived from an EMBL/GenBank/DDBJ whole genome shotgun (WGS) entry which is preliminary data.</text>
</comment>
<accession>A0A1Y1QD79</accession>